<reference evidence="3 4" key="1">
    <citation type="submission" date="2017-01" db="EMBL/GenBank/DDBJ databases">
        <authorList>
            <person name="Mah S.A."/>
            <person name="Swanson W.J."/>
            <person name="Moy G.W."/>
            <person name="Vacquier V.D."/>
        </authorList>
    </citation>
    <scope>NUCLEOTIDE SEQUENCE [LARGE SCALE GENOMIC DNA]</scope>
    <source>
        <strain evidence="3 4">CPCC 203464</strain>
    </source>
</reference>
<evidence type="ECO:0000313" key="3">
    <source>
        <dbReference type="EMBL" id="SIR76799.1"/>
    </source>
</evidence>
<dbReference type="Proteomes" id="UP000186218">
    <property type="component" value="Unassembled WGS sequence"/>
</dbReference>
<organism evidence="3 4">
    <name type="scientific">Williamsia sterculiae</name>
    <dbReference type="NCBI Taxonomy" id="1344003"/>
    <lineage>
        <taxon>Bacteria</taxon>
        <taxon>Bacillati</taxon>
        <taxon>Actinomycetota</taxon>
        <taxon>Actinomycetes</taxon>
        <taxon>Mycobacteriales</taxon>
        <taxon>Nocardiaceae</taxon>
        <taxon>Williamsia</taxon>
    </lineage>
</organism>
<feature type="region of interest" description="Disordered" evidence="1">
    <location>
        <begin position="1"/>
        <end position="29"/>
    </location>
</feature>
<dbReference type="PANTHER" id="PTHR24094">
    <property type="entry name" value="SECRETED PROTEIN"/>
    <property type="match status" value="1"/>
</dbReference>
<dbReference type="AlphaFoldDB" id="A0A1N7DLN1"/>
<feature type="region of interest" description="Disordered" evidence="1">
    <location>
        <begin position="291"/>
        <end position="336"/>
    </location>
</feature>
<evidence type="ECO:0000259" key="2">
    <source>
        <dbReference type="SMART" id="SM00894"/>
    </source>
</evidence>
<accession>A0A1N7DLN1</accession>
<dbReference type="Pfam" id="PF07510">
    <property type="entry name" value="GmrSD_C"/>
    <property type="match status" value="1"/>
</dbReference>
<protein>
    <submittedName>
        <fullName evidence="3">Excalibur calcium-binding domain-containing protein</fullName>
    </submittedName>
</protein>
<feature type="compositionally biased region" description="Low complexity" evidence="1">
    <location>
        <begin position="294"/>
        <end position="316"/>
    </location>
</feature>
<dbReference type="SMART" id="SM00894">
    <property type="entry name" value="Excalibur"/>
    <property type="match status" value="1"/>
</dbReference>
<keyword evidence="4" id="KW-1185">Reference proteome</keyword>
<sequence length="381" mass="39700">MSYPSPDLSGFEFERPSGPPGTPPRRTRRKWPYVAGATLIAGAVAVLAMPEHTTPDTSTRTALASATSPAVSVTRDATAAATPSETALAVAPVARTVEAPGPADAALAMLDTLAVKGRAPKTGYSRAQFGPSWTDDVDVESGHNGCDTRNDILRRDLTDVTLNAGTHGCTVLTGTLADPYTDTSISFARGETTSSAVQIDHVVALSDAWQKGAQQISTQQRQALANDPINLQATDGPTNEQKGDGDAATWLPPNTAYRCTYVSRQIDVKAAYSLWVTPAEKEAMTRVLTGCGGTAPDTTPSTSSPVPTTTSRTSTPPYTPPPTTKRYAPTQTPPVADNGGSSVYYANCTAARAAGAAPIYAGQPGYRSALDHDDDGIACET</sequence>
<dbReference type="STRING" id="1344003.SAMN05445060_0747"/>
<feature type="domain" description="Excalibur calcium-binding" evidence="2">
    <location>
        <begin position="344"/>
        <end position="380"/>
    </location>
</feature>
<dbReference type="RefSeq" id="WP_076476697.1">
    <property type="nucleotide sequence ID" value="NZ_FTNT01000002.1"/>
</dbReference>
<dbReference type="PANTHER" id="PTHR24094:SF15">
    <property type="entry name" value="AMP-DEPENDENT SYNTHETASE_LIGASE DOMAIN-CONTAINING PROTEIN-RELATED"/>
    <property type="match status" value="1"/>
</dbReference>
<dbReference type="InterPro" id="IPR011089">
    <property type="entry name" value="GmrSD_C"/>
</dbReference>
<proteinExistence type="predicted"/>
<name>A0A1N7DLN1_9NOCA</name>
<evidence type="ECO:0000256" key="1">
    <source>
        <dbReference type="SAM" id="MobiDB-lite"/>
    </source>
</evidence>
<gene>
    <name evidence="3" type="ORF">SAMN05445060_0747</name>
</gene>
<dbReference type="Pfam" id="PF05901">
    <property type="entry name" value="Excalibur"/>
    <property type="match status" value="1"/>
</dbReference>
<dbReference type="InterPro" id="IPR008613">
    <property type="entry name" value="Excalibur_Ca-bd_domain"/>
</dbReference>
<dbReference type="EMBL" id="FTNT01000002">
    <property type="protein sequence ID" value="SIR76799.1"/>
    <property type="molecule type" value="Genomic_DNA"/>
</dbReference>
<evidence type="ECO:0000313" key="4">
    <source>
        <dbReference type="Proteomes" id="UP000186218"/>
    </source>
</evidence>